<proteinExistence type="predicted"/>
<keyword evidence="3" id="KW-1185">Reference proteome</keyword>
<dbReference type="AlphaFoldDB" id="A0A4Z2IQA0"/>
<dbReference type="OrthoDB" id="10610863at2759"/>
<accession>A0A4Z2IQA0</accession>
<protein>
    <submittedName>
        <fullName evidence="2">Uncharacterized protein</fullName>
    </submittedName>
</protein>
<gene>
    <name evidence="2" type="ORF">EYF80_009895</name>
</gene>
<evidence type="ECO:0000313" key="2">
    <source>
        <dbReference type="EMBL" id="TNN79858.1"/>
    </source>
</evidence>
<sequence length="128" mass="14197">MNRSSRKSQNLGATLARPPNTPLTARDTTRTRRRPLWSARPMSEELSSRSQRAVGSRKDTQRISTASLALAQPHTTSSSHMHVTKHPHPPHDNNNKKKKKKKLTSSIWARTGTAVQVHVTVSTAAFVS</sequence>
<feature type="region of interest" description="Disordered" evidence="1">
    <location>
        <begin position="1"/>
        <end position="104"/>
    </location>
</feature>
<evidence type="ECO:0000256" key="1">
    <source>
        <dbReference type="SAM" id="MobiDB-lite"/>
    </source>
</evidence>
<evidence type="ECO:0000313" key="3">
    <source>
        <dbReference type="Proteomes" id="UP000314294"/>
    </source>
</evidence>
<reference evidence="2 3" key="1">
    <citation type="submission" date="2019-03" db="EMBL/GenBank/DDBJ databases">
        <title>First draft genome of Liparis tanakae, snailfish: a comprehensive survey of snailfish specific genes.</title>
        <authorList>
            <person name="Kim W."/>
            <person name="Song I."/>
            <person name="Jeong J.-H."/>
            <person name="Kim D."/>
            <person name="Kim S."/>
            <person name="Ryu S."/>
            <person name="Song J.Y."/>
            <person name="Lee S.K."/>
        </authorList>
    </citation>
    <scope>NUCLEOTIDE SEQUENCE [LARGE SCALE GENOMIC DNA]</scope>
    <source>
        <tissue evidence="2">Muscle</tissue>
    </source>
</reference>
<dbReference type="EMBL" id="SRLO01000060">
    <property type="protein sequence ID" value="TNN79858.1"/>
    <property type="molecule type" value="Genomic_DNA"/>
</dbReference>
<comment type="caution">
    <text evidence="2">The sequence shown here is derived from an EMBL/GenBank/DDBJ whole genome shotgun (WGS) entry which is preliminary data.</text>
</comment>
<organism evidence="2 3">
    <name type="scientific">Liparis tanakae</name>
    <name type="common">Tanaka's snailfish</name>
    <dbReference type="NCBI Taxonomy" id="230148"/>
    <lineage>
        <taxon>Eukaryota</taxon>
        <taxon>Metazoa</taxon>
        <taxon>Chordata</taxon>
        <taxon>Craniata</taxon>
        <taxon>Vertebrata</taxon>
        <taxon>Euteleostomi</taxon>
        <taxon>Actinopterygii</taxon>
        <taxon>Neopterygii</taxon>
        <taxon>Teleostei</taxon>
        <taxon>Neoteleostei</taxon>
        <taxon>Acanthomorphata</taxon>
        <taxon>Eupercaria</taxon>
        <taxon>Perciformes</taxon>
        <taxon>Cottioidei</taxon>
        <taxon>Cottales</taxon>
        <taxon>Liparidae</taxon>
        <taxon>Liparis</taxon>
    </lineage>
</organism>
<dbReference type="Proteomes" id="UP000314294">
    <property type="component" value="Unassembled WGS sequence"/>
</dbReference>
<name>A0A4Z2IQA0_9TELE</name>
<feature type="compositionally biased region" description="Polar residues" evidence="1">
    <location>
        <begin position="62"/>
        <end position="81"/>
    </location>
</feature>